<reference evidence="1 2" key="1">
    <citation type="submission" date="2018-09" db="EMBL/GenBank/DDBJ databases">
        <authorList>
            <person name="Zhu H."/>
        </authorList>
    </citation>
    <scope>NUCLEOTIDE SEQUENCE [LARGE SCALE GENOMIC DNA]</scope>
    <source>
        <strain evidence="1 2">K1S02-61</strain>
    </source>
</reference>
<dbReference type="OrthoDB" id="8707779at2"/>
<dbReference type="EMBL" id="QYUP01000024">
    <property type="protein sequence ID" value="RJG25431.1"/>
    <property type="molecule type" value="Genomic_DNA"/>
</dbReference>
<protein>
    <submittedName>
        <fullName evidence="1">Uncharacterized protein</fullName>
    </submittedName>
</protein>
<dbReference type="Proteomes" id="UP000284006">
    <property type="component" value="Unassembled WGS sequence"/>
</dbReference>
<evidence type="ECO:0000313" key="2">
    <source>
        <dbReference type="Proteomes" id="UP000284006"/>
    </source>
</evidence>
<keyword evidence="2" id="KW-1185">Reference proteome</keyword>
<dbReference type="AlphaFoldDB" id="A0A418Y750"/>
<comment type="caution">
    <text evidence="1">The sequence shown here is derived from an EMBL/GenBank/DDBJ whole genome shotgun (WGS) entry which is preliminary data.</text>
</comment>
<accession>A0A418Y750</accession>
<sequence length="112" mass="12584">MLTREQAMSALMALPELKAWSAVIEKSSGGKARGALIEYDTKPRVINGKSYYQFSFVENSIDAAHPWESFLVAQQGDEILVDDFGTEKTLTLDQWRKEKQPMLRTSAGITDE</sequence>
<proteinExistence type="predicted"/>
<organism evidence="1 2">
    <name type="scientific">Massilia cavernae</name>
    <dbReference type="NCBI Taxonomy" id="2320864"/>
    <lineage>
        <taxon>Bacteria</taxon>
        <taxon>Pseudomonadati</taxon>
        <taxon>Pseudomonadota</taxon>
        <taxon>Betaproteobacteria</taxon>
        <taxon>Burkholderiales</taxon>
        <taxon>Oxalobacteraceae</taxon>
        <taxon>Telluria group</taxon>
        <taxon>Massilia</taxon>
    </lineage>
</organism>
<evidence type="ECO:0000313" key="1">
    <source>
        <dbReference type="EMBL" id="RJG25431.1"/>
    </source>
</evidence>
<name>A0A418Y750_9BURK</name>
<gene>
    <name evidence="1" type="ORF">D3872_02950</name>
</gene>